<protein>
    <submittedName>
        <fullName evidence="2">Uncharacterized protein</fullName>
    </submittedName>
</protein>
<organism evidence="2 3">
    <name type="scientific">Plutella xylostella</name>
    <name type="common">Diamondback moth</name>
    <name type="synonym">Plutella maculipennis</name>
    <dbReference type="NCBI Taxonomy" id="51655"/>
    <lineage>
        <taxon>Eukaryota</taxon>
        <taxon>Metazoa</taxon>
        <taxon>Ecdysozoa</taxon>
        <taxon>Arthropoda</taxon>
        <taxon>Hexapoda</taxon>
        <taxon>Insecta</taxon>
        <taxon>Pterygota</taxon>
        <taxon>Neoptera</taxon>
        <taxon>Endopterygota</taxon>
        <taxon>Lepidoptera</taxon>
        <taxon>Glossata</taxon>
        <taxon>Ditrysia</taxon>
        <taxon>Yponomeutoidea</taxon>
        <taxon>Plutellidae</taxon>
        <taxon>Plutella</taxon>
    </lineage>
</organism>
<dbReference type="Proteomes" id="UP000823941">
    <property type="component" value="Chromosome 23"/>
</dbReference>
<name>A0ABQ7Q168_PLUXY</name>
<evidence type="ECO:0000313" key="2">
    <source>
        <dbReference type="EMBL" id="KAG7298957.1"/>
    </source>
</evidence>
<evidence type="ECO:0000313" key="3">
    <source>
        <dbReference type="Proteomes" id="UP000823941"/>
    </source>
</evidence>
<proteinExistence type="predicted"/>
<accession>A0ABQ7Q168</accession>
<feature type="compositionally biased region" description="Polar residues" evidence="1">
    <location>
        <begin position="18"/>
        <end position="28"/>
    </location>
</feature>
<sequence length="100" mass="10941">MKAQNIQLNPKPSKLAGSPTSATQRPNHISNISAACSKTVSYQKVGALLEKPSPSRIHSSHVDLSYDPVQGVMRCNHRSVPVRTDSSRRRPLGRMPPRAT</sequence>
<reference evidence="2 3" key="1">
    <citation type="submission" date="2021-06" db="EMBL/GenBank/DDBJ databases">
        <title>A haploid diamondback moth (Plutella xylostella L.) genome assembly resolves 31 chromosomes and identifies a diamide resistance mutation.</title>
        <authorList>
            <person name="Ward C.M."/>
            <person name="Perry K.D."/>
            <person name="Baker G."/>
            <person name="Powis K."/>
            <person name="Heckel D.G."/>
            <person name="Baxter S.W."/>
        </authorList>
    </citation>
    <scope>NUCLEOTIDE SEQUENCE [LARGE SCALE GENOMIC DNA]</scope>
    <source>
        <strain evidence="2 3">LV</strain>
        <tissue evidence="2">Single pupa</tissue>
    </source>
</reference>
<dbReference type="EMBL" id="JAHIBW010000023">
    <property type="protein sequence ID" value="KAG7298957.1"/>
    <property type="molecule type" value="Genomic_DNA"/>
</dbReference>
<feature type="region of interest" description="Disordered" evidence="1">
    <location>
        <begin position="77"/>
        <end position="100"/>
    </location>
</feature>
<feature type="region of interest" description="Disordered" evidence="1">
    <location>
        <begin position="1"/>
        <end position="28"/>
    </location>
</feature>
<keyword evidence="3" id="KW-1185">Reference proteome</keyword>
<gene>
    <name evidence="2" type="ORF">JYU34_017423</name>
</gene>
<comment type="caution">
    <text evidence="2">The sequence shown here is derived from an EMBL/GenBank/DDBJ whole genome shotgun (WGS) entry which is preliminary data.</text>
</comment>
<feature type="compositionally biased region" description="Polar residues" evidence="1">
    <location>
        <begin position="1"/>
        <end position="10"/>
    </location>
</feature>
<evidence type="ECO:0000256" key="1">
    <source>
        <dbReference type="SAM" id="MobiDB-lite"/>
    </source>
</evidence>